<evidence type="ECO:0000313" key="7">
    <source>
        <dbReference type="EMBL" id="PWW07547.1"/>
    </source>
</evidence>
<evidence type="ECO:0000313" key="8">
    <source>
        <dbReference type="Proteomes" id="UP000246635"/>
    </source>
</evidence>
<protein>
    <submittedName>
        <fullName evidence="7">O-antigen/teichoic acid export membrane protein</fullName>
    </submittedName>
</protein>
<feature type="transmembrane region" description="Helical" evidence="6">
    <location>
        <begin position="60"/>
        <end position="81"/>
    </location>
</feature>
<dbReference type="RefSeq" id="WP_110042772.1">
    <property type="nucleotide sequence ID" value="NZ_CP054612.1"/>
</dbReference>
<dbReference type="Proteomes" id="UP000246635">
    <property type="component" value="Unassembled WGS sequence"/>
</dbReference>
<dbReference type="PANTHER" id="PTHR30250:SF11">
    <property type="entry name" value="O-ANTIGEN TRANSPORTER-RELATED"/>
    <property type="match status" value="1"/>
</dbReference>
<sequence>MSAEAQQAQAANLPRADGTNSMRKRLARGGSISFLINSAGMGLSMLMQVALARMLGAEGYGLFAFVTTITTFVVFPAKLGFDTTIVRMAAAYRAKGEWALLTGLLRRGNQFGLALSSAAAVIGIAVVLVQSGGEMSERTVTYAAGFATVPLLTLATLRQSALQALKDVLFAQMPEKIIRPILTIGSLAAAASLGWKADAGTAMLSFAVSVILSYVIGAVVLRKRLLPHTSGLAPRYETKGWLRISTSLMINAGMYLVLGQLNVLMMGVMIDETSTGIFSAAVRLASLVSFMFTAINMTASPLVSETYARGDMKGLQRVCETSGRAGFLFAAVVFAGLAIGGRWVLGFFGPAFHDAYVPLLILAAGQLYSSFCGQNGTVATMTGRTSSLTKVLIAAAIVNALLNAALIPTMGMVGGAIAASLSVAMWNTAMVVIVKRQLGIQTMAWPVRSRKD</sequence>
<feature type="transmembrane region" description="Helical" evidence="6">
    <location>
        <begin position="32"/>
        <end position="54"/>
    </location>
</feature>
<proteinExistence type="predicted"/>
<feature type="transmembrane region" description="Helical" evidence="6">
    <location>
        <begin position="413"/>
        <end position="434"/>
    </location>
</feature>
<dbReference type="OrthoDB" id="9800982at2"/>
<feature type="transmembrane region" description="Helical" evidence="6">
    <location>
        <begin position="281"/>
        <end position="304"/>
    </location>
</feature>
<feature type="transmembrane region" description="Helical" evidence="6">
    <location>
        <begin position="177"/>
        <end position="195"/>
    </location>
</feature>
<evidence type="ECO:0000256" key="3">
    <source>
        <dbReference type="ARBA" id="ARBA00022692"/>
    </source>
</evidence>
<comment type="subcellular location">
    <subcellularLocation>
        <location evidence="1">Cell membrane</location>
        <topology evidence="1">Multi-pass membrane protein</topology>
    </subcellularLocation>
</comment>
<evidence type="ECO:0000256" key="2">
    <source>
        <dbReference type="ARBA" id="ARBA00022475"/>
    </source>
</evidence>
<feature type="transmembrane region" description="Helical" evidence="6">
    <location>
        <begin position="355"/>
        <end position="376"/>
    </location>
</feature>
<feature type="transmembrane region" description="Helical" evidence="6">
    <location>
        <begin position="111"/>
        <end position="133"/>
    </location>
</feature>
<keyword evidence="2" id="KW-1003">Cell membrane</keyword>
<keyword evidence="3 6" id="KW-0812">Transmembrane</keyword>
<organism evidence="7 8">
    <name type="scientific">Paenibacillus cellulosilyticus</name>
    <dbReference type="NCBI Taxonomy" id="375489"/>
    <lineage>
        <taxon>Bacteria</taxon>
        <taxon>Bacillati</taxon>
        <taxon>Bacillota</taxon>
        <taxon>Bacilli</taxon>
        <taxon>Bacillales</taxon>
        <taxon>Paenibacillaceae</taxon>
        <taxon>Paenibacillus</taxon>
    </lineage>
</organism>
<dbReference type="PANTHER" id="PTHR30250">
    <property type="entry name" value="PST FAMILY PREDICTED COLANIC ACID TRANSPORTER"/>
    <property type="match status" value="1"/>
</dbReference>
<dbReference type="Pfam" id="PF01943">
    <property type="entry name" value="Polysacc_synt"/>
    <property type="match status" value="1"/>
</dbReference>
<keyword evidence="4 6" id="KW-1133">Transmembrane helix</keyword>
<accession>A0A2V2Z0H2</accession>
<evidence type="ECO:0000256" key="5">
    <source>
        <dbReference type="ARBA" id="ARBA00023136"/>
    </source>
</evidence>
<evidence type="ECO:0000256" key="1">
    <source>
        <dbReference type="ARBA" id="ARBA00004651"/>
    </source>
</evidence>
<dbReference type="EMBL" id="QGTQ01000002">
    <property type="protein sequence ID" value="PWW07547.1"/>
    <property type="molecule type" value="Genomic_DNA"/>
</dbReference>
<feature type="transmembrane region" description="Helical" evidence="6">
    <location>
        <begin position="201"/>
        <end position="221"/>
    </location>
</feature>
<keyword evidence="5 6" id="KW-0472">Membrane</keyword>
<feature type="transmembrane region" description="Helical" evidence="6">
    <location>
        <begin position="388"/>
        <end position="407"/>
    </location>
</feature>
<feature type="transmembrane region" description="Helical" evidence="6">
    <location>
        <begin position="139"/>
        <end position="157"/>
    </location>
</feature>
<dbReference type="AlphaFoldDB" id="A0A2V2Z0H2"/>
<dbReference type="InterPro" id="IPR002797">
    <property type="entry name" value="Polysacc_synth"/>
</dbReference>
<evidence type="ECO:0000256" key="4">
    <source>
        <dbReference type="ARBA" id="ARBA00022989"/>
    </source>
</evidence>
<gene>
    <name evidence="7" type="ORF">DFQ01_102446</name>
</gene>
<feature type="transmembrane region" description="Helical" evidence="6">
    <location>
        <begin position="325"/>
        <end position="349"/>
    </location>
</feature>
<evidence type="ECO:0000256" key="6">
    <source>
        <dbReference type="SAM" id="Phobius"/>
    </source>
</evidence>
<dbReference type="InterPro" id="IPR050833">
    <property type="entry name" value="Poly_Biosynth_Transport"/>
</dbReference>
<keyword evidence="8" id="KW-1185">Reference proteome</keyword>
<feature type="transmembrane region" description="Helical" evidence="6">
    <location>
        <begin position="241"/>
        <end position="261"/>
    </location>
</feature>
<dbReference type="GO" id="GO:0005886">
    <property type="term" value="C:plasma membrane"/>
    <property type="evidence" value="ECO:0007669"/>
    <property type="project" value="UniProtKB-SubCell"/>
</dbReference>
<name>A0A2V2Z0H2_9BACL</name>
<reference evidence="7 8" key="1">
    <citation type="submission" date="2018-05" db="EMBL/GenBank/DDBJ databases">
        <title>Genomic Encyclopedia of Type Strains, Phase III (KMG-III): the genomes of soil and plant-associated and newly described type strains.</title>
        <authorList>
            <person name="Whitman W."/>
        </authorList>
    </citation>
    <scope>NUCLEOTIDE SEQUENCE [LARGE SCALE GENOMIC DNA]</scope>
    <source>
        <strain evidence="7 8">CECT 5696</strain>
    </source>
</reference>
<comment type="caution">
    <text evidence="7">The sequence shown here is derived from an EMBL/GenBank/DDBJ whole genome shotgun (WGS) entry which is preliminary data.</text>
</comment>
<dbReference type="CDD" id="cd13128">
    <property type="entry name" value="MATE_Wzx_like"/>
    <property type="match status" value="1"/>
</dbReference>